<reference evidence="1 2" key="1">
    <citation type="submission" date="2019-08" db="EMBL/GenBank/DDBJ databases">
        <title>Bacillus genomes from the desert of Cuatro Cienegas, Coahuila.</title>
        <authorList>
            <person name="Olmedo-Alvarez G."/>
        </authorList>
    </citation>
    <scope>NUCLEOTIDE SEQUENCE [LARGE SCALE GENOMIC DNA]</scope>
    <source>
        <strain evidence="1 2">CH37_1T</strain>
    </source>
</reference>
<evidence type="ECO:0000313" key="2">
    <source>
        <dbReference type="Proteomes" id="UP000323732"/>
    </source>
</evidence>
<protein>
    <submittedName>
        <fullName evidence="1">Uncharacterized protein</fullName>
    </submittedName>
</protein>
<sequence>MANNTNFKKTGYEDIDNLFAETEALLKRGEKLKRQIEDSLNHKLISPIEVPRRSAKKYRIYK</sequence>
<dbReference type="RefSeq" id="WP_148950683.1">
    <property type="nucleotide sequence ID" value="NZ_VTES01000006.1"/>
</dbReference>
<organism evidence="1 2">
    <name type="scientific">Bacillus infantis</name>
    <dbReference type="NCBI Taxonomy" id="324767"/>
    <lineage>
        <taxon>Bacteria</taxon>
        <taxon>Bacillati</taxon>
        <taxon>Bacillota</taxon>
        <taxon>Bacilli</taxon>
        <taxon>Bacillales</taxon>
        <taxon>Bacillaceae</taxon>
        <taxon>Bacillus</taxon>
    </lineage>
</organism>
<name>A0A5D4SDZ1_9BACI</name>
<comment type="caution">
    <text evidence="1">The sequence shown here is derived from an EMBL/GenBank/DDBJ whole genome shotgun (WGS) entry which is preliminary data.</text>
</comment>
<dbReference type="Proteomes" id="UP000323732">
    <property type="component" value="Unassembled WGS sequence"/>
</dbReference>
<dbReference type="AlphaFoldDB" id="A0A5D4SDZ1"/>
<dbReference type="EMBL" id="VTES01000006">
    <property type="protein sequence ID" value="TYS60538.1"/>
    <property type="molecule type" value="Genomic_DNA"/>
</dbReference>
<evidence type="ECO:0000313" key="1">
    <source>
        <dbReference type="EMBL" id="TYS60538.1"/>
    </source>
</evidence>
<gene>
    <name evidence="1" type="ORF">FZD47_20210</name>
</gene>
<proteinExistence type="predicted"/>
<accession>A0A5D4SDZ1</accession>